<dbReference type="PANTHER" id="PTHR46832:SF1">
    <property type="entry name" value="5'-METHYLTHIOADENOSINE_S-ADENOSYLHOMOCYSTEINE NUCLEOSIDASE"/>
    <property type="match status" value="1"/>
</dbReference>
<evidence type="ECO:0000313" key="2">
    <source>
        <dbReference type="EMBL" id="GGH58457.1"/>
    </source>
</evidence>
<dbReference type="SUPFAM" id="SSF53167">
    <property type="entry name" value="Purine and uridine phosphorylases"/>
    <property type="match status" value="1"/>
</dbReference>
<dbReference type="InterPro" id="IPR027417">
    <property type="entry name" value="P-loop_NTPase"/>
</dbReference>
<dbReference type="PANTHER" id="PTHR46832">
    <property type="entry name" value="5'-METHYLTHIOADENOSINE/S-ADENOSYLHOMOCYSTEINE NUCLEOSIDASE"/>
    <property type="match status" value="1"/>
</dbReference>
<feature type="domain" description="Nucleoside phosphorylase" evidence="1">
    <location>
        <begin position="26"/>
        <end position="255"/>
    </location>
</feature>
<evidence type="ECO:0000313" key="3">
    <source>
        <dbReference type="Proteomes" id="UP000627292"/>
    </source>
</evidence>
<dbReference type="RefSeq" id="WP_188950239.1">
    <property type="nucleotide sequence ID" value="NZ_BMIB01000001.1"/>
</dbReference>
<dbReference type="SUPFAM" id="SSF52540">
    <property type="entry name" value="P-loop containing nucleoside triphosphate hydrolases"/>
    <property type="match status" value="1"/>
</dbReference>
<dbReference type="EMBL" id="BMIB01000001">
    <property type="protein sequence ID" value="GGH58457.1"/>
    <property type="molecule type" value="Genomic_DNA"/>
</dbReference>
<dbReference type="GO" id="GO:0005829">
    <property type="term" value="C:cytosol"/>
    <property type="evidence" value="ECO:0007669"/>
    <property type="project" value="TreeGrafter"/>
</dbReference>
<dbReference type="GO" id="GO:0008782">
    <property type="term" value="F:adenosylhomocysteine nucleosidase activity"/>
    <property type="evidence" value="ECO:0007669"/>
    <property type="project" value="TreeGrafter"/>
</dbReference>
<accession>A0A917IP73</accession>
<dbReference type="Pfam" id="PF01048">
    <property type="entry name" value="PNP_UDP_1"/>
    <property type="match status" value="1"/>
</dbReference>
<evidence type="ECO:0000259" key="1">
    <source>
        <dbReference type="Pfam" id="PF01048"/>
    </source>
</evidence>
<dbReference type="InterPro" id="IPR000845">
    <property type="entry name" value="Nucleoside_phosphorylase_d"/>
</dbReference>
<dbReference type="Proteomes" id="UP000627292">
    <property type="component" value="Unassembled WGS sequence"/>
</dbReference>
<reference evidence="2" key="1">
    <citation type="journal article" date="2014" name="Int. J. Syst. Evol. Microbiol.">
        <title>Complete genome sequence of Corynebacterium casei LMG S-19264T (=DSM 44701T), isolated from a smear-ripened cheese.</title>
        <authorList>
            <consortium name="US DOE Joint Genome Institute (JGI-PGF)"/>
            <person name="Walter F."/>
            <person name="Albersmeier A."/>
            <person name="Kalinowski J."/>
            <person name="Ruckert C."/>
        </authorList>
    </citation>
    <scope>NUCLEOTIDE SEQUENCE</scope>
    <source>
        <strain evidence="2">CGMCC 1.15290</strain>
    </source>
</reference>
<protein>
    <recommendedName>
        <fullName evidence="1">Nucleoside phosphorylase domain-containing protein</fullName>
    </recommendedName>
</protein>
<dbReference type="InterPro" id="IPR035994">
    <property type="entry name" value="Nucleoside_phosphorylase_sf"/>
</dbReference>
<name>A0A917IP73_9BACT</name>
<dbReference type="Gene3D" id="3.40.50.1580">
    <property type="entry name" value="Nucleoside phosphorylase domain"/>
    <property type="match status" value="1"/>
</dbReference>
<gene>
    <name evidence="2" type="ORF">GCM10011379_04210</name>
</gene>
<reference evidence="2" key="2">
    <citation type="submission" date="2020-09" db="EMBL/GenBank/DDBJ databases">
        <authorList>
            <person name="Sun Q."/>
            <person name="Zhou Y."/>
        </authorList>
    </citation>
    <scope>NUCLEOTIDE SEQUENCE</scope>
    <source>
        <strain evidence="2">CGMCC 1.15290</strain>
    </source>
</reference>
<dbReference type="GO" id="GO:0008930">
    <property type="term" value="F:methylthioadenosine nucleosidase activity"/>
    <property type="evidence" value="ECO:0007669"/>
    <property type="project" value="TreeGrafter"/>
</dbReference>
<proteinExistence type="predicted"/>
<dbReference type="GO" id="GO:0019284">
    <property type="term" value="P:L-methionine salvage from S-adenosylmethionine"/>
    <property type="evidence" value="ECO:0007669"/>
    <property type="project" value="TreeGrafter"/>
</dbReference>
<keyword evidence="3" id="KW-1185">Reference proteome</keyword>
<sequence>MPELASAAYKEIDNGILSELNLRNPILLVTATNLETDILHKHLHPLPNSNSIFKLHIESHYYYIAKFGLYPIIHVQCGNMGAIGRASSILTISHAISQFKPRATVMIGIAFGVKEDQKIGDVLISEVIQPYDSKRVGKEKSIPRGVSGPASKLFLSRIRSLRLEWKHLLDDGNSESEMHIGLVLSGEELIDNKERRDELTDLYPVAIGGEMEGAGLFAACDSTCDWVLIKGICDFADGEKGINKKKNQIAAMSAAVSLSEAVFLSPTLFKDLIADIEISEGTRPCEVNLRLAQNVLFDIFIKEYEPYYVVRQCDAIVSGQLNMYGVWLFGPSGCGKSNLIIRTIVSRELELCSISLGSYIGEGINSLFAEIYLCIAEKLGQEVVPPREFVKIQKAIVNVLKNVRSPIVIYLEELPMNTEEEFKEFIQKLNAILIELQYNQSPSFVKFVLSSIEDPRQYIPPTQNKIKSYLKFVQLENWESKDILKLIDLICEALGIKLTNQEKDGLIGDAGGSPRFIKKCFQNLVALHELNGVNLKVAIAETKKDFSFT</sequence>
<organism evidence="2 3">
    <name type="scientific">Filimonas zeae</name>
    <dbReference type="NCBI Taxonomy" id="1737353"/>
    <lineage>
        <taxon>Bacteria</taxon>
        <taxon>Pseudomonadati</taxon>
        <taxon>Bacteroidota</taxon>
        <taxon>Chitinophagia</taxon>
        <taxon>Chitinophagales</taxon>
        <taxon>Chitinophagaceae</taxon>
        <taxon>Filimonas</taxon>
    </lineage>
</organism>
<dbReference type="AlphaFoldDB" id="A0A917IP73"/>
<dbReference type="GO" id="GO:0009116">
    <property type="term" value="P:nucleoside metabolic process"/>
    <property type="evidence" value="ECO:0007669"/>
    <property type="project" value="InterPro"/>
</dbReference>
<comment type="caution">
    <text evidence="2">The sequence shown here is derived from an EMBL/GenBank/DDBJ whole genome shotgun (WGS) entry which is preliminary data.</text>
</comment>